<evidence type="ECO:0000313" key="2">
    <source>
        <dbReference type="EMBL" id="MBY08527.1"/>
    </source>
</evidence>
<name>A0A2R5LGT0_9ACAR</name>
<evidence type="ECO:0000256" key="1">
    <source>
        <dbReference type="SAM" id="SignalP"/>
    </source>
</evidence>
<feature type="chain" id="PRO_5015331291" evidence="1">
    <location>
        <begin position="19"/>
        <end position="116"/>
    </location>
</feature>
<proteinExistence type="predicted"/>
<sequence>MATAIYIMVLLVVAVVVAADYNHPWDGGKHSNCDMERTEVVCGPSTGSHWPELWIYQRHRETCDRKKVCPALLSFAFKRFQDCRDEHKRCEKWKSCRRKLEEEEERRKRNEYHYVQ</sequence>
<accession>A0A2R5LGT0</accession>
<dbReference type="EMBL" id="GGLE01004401">
    <property type="protein sequence ID" value="MBY08527.1"/>
    <property type="molecule type" value="Transcribed_RNA"/>
</dbReference>
<keyword evidence="1" id="KW-0732">Signal</keyword>
<organism evidence="2">
    <name type="scientific">Ornithodoros turicata</name>
    <dbReference type="NCBI Taxonomy" id="34597"/>
    <lineage>
        <taxon>Eukaryota</taxon>
        <taxon>Metazoa</taxon>
        <taxon>Ecdysozoa</taxon>
        <taxon>Arthropoda</taxon>
        <taxon>Chelicerata</taxon>
        <taxon>Arachnida</taxon>
        <taxon>Acari</taxon>
        <taxon>Parasitiformes</taxon>
        <taxon>Ixodida</taxon>
        <taxon>Ixodoidea</taxon>
        <taxon>Argasidae</taxon>
        <taxon>Ornithodorinae</taxon>
        <taxon>Ornithodoros</taxon>
    </lineage>
</organism>
<dbReference type="AlphaFoldDB" id="A0A2R5LGT0"/>
<feature type="signal peptide" evidence="1">
    <location>
        <begin position="1"/>
        <end position="18"/>
    </location>
</feature>
<protein>
    <submittedName>
        <fullName evidence="2">Putative salivary secreted protein variant</fullName>
    </submittedName>
</protein>
<reference evidence="2" key="1">
    <citation type="submission" date="2018-03" db="EMBL/GenBank/DDBJ databases">
        <title>The relapsing fever spirochete Borrelia turicatae persists in the highly oxidative environment of its soft-bodied tick vector.</title>
        <authorList>
            <person name="Bourret T.J."/>
            <person name="Boyle W.K."/>
            <person name="Valenzuela J.G."/>
            <person name="Oliveira F."/>
            <person name="Lopez J.E."/>
        </authorList>
    </citation>
    <scope>NUCLEOTIDE SEQUENCE</scope>
    <source>
        <strain evidence="2">Kansas strain/isolate</strain>
        <tissue evidence="2">Salivary glands</tissue>
    </source>
</reference>